<evidence type="ECO:0000313" key="3">
    <source>
        <dbReference type="EMBL" id="VDO10490.1"/>
    </source>
</evidence>
<keyword evidence="2" id="KW-0732">Signal</keyword>
<dbReference type="WBParaSite" id="HPLM_0000162801-mRNA-1">
    <property type="protein sequence ID" value="HPLM_0000162801-mRNA-1"/>
    <property type="gene ID" value="HPLM_0000162801"/>
</dbReference>
<evidence type="ECO:0000256" key="1">
    <source>
        <dbReference type="SAM" id="Phobius"/>
    </source>
</evidence>
<evidence type="ECO:0000313" key="5">
    <source>
        <dbReference type="WBParaSite" id="HPLM_0000162801-mRNA-1"/>
    </source>
</evidence>
<accession>A0A0N4VWF8</accession>
<organism evidence="5">
    <name type="scientific">Haemonchus placei</name>
    <name type="common">Barber's pole worm</name>
    <dbReference type="NCBI Taxonomy" id="6290"/>
    <lineage>
        <taxon>Eukaryota</taxon>
        <taxon>Metazoa</taxon>
        <taxon>Ecdysozoa</taxon>
        <taxon>Nematoda</taxon>
        <taxon>Chromadorea</taxon>
        <taxon>Rhabditida</taxon>
        <taxon>Rhabditina</taxon>
        <taxon>Rhabditomorpha</taxon>
        <taxon>Strongyloidea</taxon>
        <taxon>Trichostrongylidae</taxon>
        <taxon>Haemonchus</taxon>
    </lineage>
</organism>
<proteinExistence type="predicted"/>
<dbReference type="EMBL" id="UZAF01002302">
    <property type="protein sequence ID" value="VDO10490.1"/>
    <property type="molecule type" value="Genomic_DNA"/>
</dbReference>
<feature type="chain" id="PRO_5043123248" evidence="2">
    <location>
        <begin position="20"/>
        <end position="89"/>
    </location>
</feature>
<dbReference type="Proteomes" id="UP000268014">
    <property type="component" value="Unassembled WGS sequence"/>
</dbReference>
<evidence type="ECO:0000256" key="2">
    <source>
        <dbReference type="SAM" id="SignalP"/>
    </source>
</evidence>
<feature type="signal peptide" evidence="2">
    <location>
        <begin position="1"/>
        <end position="19"/>
    </location>
</feature>
<sequence>MLSVIMSLKSLLSTPLLRAAKINESIYDGVILVTSCAKIVAELPPLKELSAAVLDFIEVRSNLQFFSTVGGYVFFYTSMASFLLLMPLL</sequence>
<dbReference type="AlphaFoldDB" id="A0A0N4VWF8"/>
<reference evidence="3 4" key="2">
    <citation type="submission" date="2018-11" db="EMBL/GenBank/DDBJ databases">
        <authorList>
            <consortium name="Pathogen Informatics"/>
        </authorList>
    </citation>
    <scope>NUCLEOTIDE SEQUENCE [LARGE SCALE GENOMIC DNA]</scope>
    <source>
        <strain evidence="3 4">MHpl1</strain>
    </source>
</reference>
<gene>
    <name evidence="3" type="ORF">HPLM_LOCUS1626</name>
</gene>
<evidence type="ECO:0000313" key="4">
    <source>
        <dbReference type="Proteomes" id="UP000268014"/>
    </source>
</evidence>
<name>A0A0N4VWF8_HAEPC</name>
<keyword evidence="4" id="KW-1185">Reference proteome</keyword>
<feature type="transmembrane region" description="Helical" evidence="1">
    <location>
        <begin position="63"/>
        <end position="85"/>
    </location>
</feature>
<keyword evidence="1" id="KW-0812">Transmembrane</keyword>
<protein>
    <submittedName>
        <fullName evidence="5">ABC transmembrane type-1 domain-containing protein</fullName>
    </submittedName>
</protein>
<dbReference type="STRING" id="6290.A0A0N4VWF8"/>
<keyword evidence="1" id="KW-1133">Transmembrane helix</keyword>
<keyword evidence="1" id="KW-0472">Membrane</keyword>
<reference evidence="5" key="1">
    <citation type="submission" date="2017-02" db="UniProtKB">
        <authorList>
            <consortium name="WormBaseParasite"/>
        </authorList>
    </citation>
    <scope>IDENTIFICATION</scope>
</reference>